<gene>
    <name evidence="3" type="ORF">ACAOBT_LOCUS17975</name>
</gene>
<dbReference type="GO" id="GO:0070131">
    <property type="term" value="P:positive regulation of mitochondrial translation"/>
    <property type="evidence" value="ECO:0007669"/>
    <property type="project" value="TreeGrafter"/>
</dbReference>
<protein>
    <recommendedName>
        <fullName evidence="2">DUF155 domain-containing protein</fullName>
    </recommendedName>
</protein>
<organism evidence="3 4">
    <name type="scientific">Acanthoscelides obtectus</name>
    <name type="common">Bean weevil</name>
    <name type="synonym">Bruchus obtectus</name>
    <dbReference type="NCBI Taxonomy" id="200917"/>
    <lineage>
        <taxon>Eukaryota</taxon>
        <taxon>Metazoa</taxon>
        <taxon>Ecdysozoa</taxon>
        <taxon>Arthropoda</taxon>
        <taxon>Hexapoda</taxon>
        <taxon>Insecta</taxon>
        <taxon>Pterygota</taxon>
        <taxon>Neoptera</taxon>
        <taxon>Endopterygota</taxon>
        <taxon>Coleoptera</taxon>
        <taxon>Polyphaga</taxon>
        <taxon>Cucujiformia</taxon>
        <taxon>Chrysomeloidea</taxon>
        <taxon>Chrysomelidae</taxon>
        <taxon>Bruchinae</taxon>
        <taxon>Bruchini</taxon>
        <taxon>Acanthoscelides</taxon>
    </lineage>
</organism>
<dbReference type="GO" id="GO:0005739">
    <property type="term" value="C:mitochondrion"/>
    <property type="evidence" value="ECO:0007669"/>
    <property type="project" value="UniProtKB-ARBA"/>
</dbReference>
<dbReference type="InterPro" id="IPR051624">
    <property type="entry name" value="RMD1/Sad1-interacting"/>
</dbReference>
<dbReference type="AlphaFoldDB" id="A0A9P0L3F5"/>
<dbReference type="Pfam" id="PF02582">
    <property type="entry name" value="DUF155"/>
    <property type="match status" value="1"/>
</dbReference>
<dbReference type="OrthoDB" id="242766at2759"/>
<accession>A0A9P0L3F5</accession>
<feature type="domain" description="DUF155" evidence="2">
    <location>
        <begin position="138"/>
        <end position="316"/>
    </location>
</feature>
<evidence type="ECO:0000256" key="1">
    <source>
        <dbReference type="ARBA" id="ARBA00008306"/>
    </source>
</evidence>
<evidence type="ECO:0000313" key="4">
    <source>
        <dbReference type="Proteomes" id="UP001152888"/>
    </source>
</evidence>
<name>A0A9P0L3F5_ACAOB</name>
<sequence>MFAFKQITCIFSSPKHVEFVQIYRKLSTKQFPVVSTLKRYAKFAEPSAILRNLSTHDTISSIQIKKRPVRKKKVIEEEERIPGIYNVVAYSTAEEYNLNSLLTGLTEQDLYEPRTIENNVDVVHAVAKYRVGKEPREIFFFREGSVVLWNITDLESSNILTFLRQFEEDSYSERLVQNESEVMNYKYHTDEMESSCLDKDGNFALALNKDLTLDKYTFSNAMMLSVKLGIWEASLEKYIDEIEFVTDDLKRGNKIKMTRQEVLRKHGELFALRHYLNLSSDVLDTPDFYWEKEELGVLYGQVCSYFSIGKRTKVMNEKINHCVALIELLSDHLSDKHHIRLEWMIIVLIMVEVFFELLHYIDKYASSDVLDHENELKHST</sequence>
<dbReference type="Proteomes" id="UP001152888">
    <property type="component" value="Unassembled WGS sequence"/>
</dbReference>
<comment type="similarity">
    <text evidence="1">Belongs to the RMD1/sif2 family.</text>
</comment>
<proteinExistence type="inferred from homology"/>
<reference evidence="3" key="1">
    <citation type="submission" date="2022-03" db="EMBL/GenBank/DDBJ databases">
        <authorList>
            <person name="Sayadi A."/>
        </authorList>
    </citation>
    <scope>NUCLEOTIDE SEQUENCE</scope>
</reference>
<dbReference type="EMBL" id="CAKOFQ010007023">
    <property type="protein sequence ID" value="CAH1987662.1"/>
    <property type="molecule type" value="Genomic_DNA"/>
</dbReference>
<dbReference type="InterPro" id="IPR003734">
    <property type="entry name" value="DUF155"/>
</dbReference>
<evidence type="ECO:0000259" key="2">
    <source>
        <dbReference type="Pfam" id="PF02582"/>
    </source>
</evidence>
<comment type="caution">
    <text evidence="3">The sequence shown here is derived from an EMBL/GenBank/DDBJ whole genome shotgun (WGS) entry which is preliminary data.</text>
</comment>
<dbReference type="PANTHER" id="PTHR16255">
    <property type="entry name" value="REQUIRED FOR MEIOTIC NUCLEAR DIVISION PROTEIN 1 HOMOLOG"/>
    <property type="match status" value="1"/>
</dbReference>
<keyword evidence="4" id="KW-1185">Reference proteome</keyword>
<dbReference type="PANTHER" id="PTHR16255:SF1">
    <property type="entry name" value="REQUIRED FOR MEIOTIC NUCLEAR DIVISION PROTEIN 1 HOMOLOG"/>
    <property type="match status" value="1"/>
</dbReference>
<evidence type="ECO:0000313" key="3">
    <source>
        <dbReference type="EMBL" id="CAH1987662.1"/>
    </source>
</evidence>